<feature type="region of interest" description="Disordered" evidence="1">
    <location>
        <begin position="1"/>
        <end position="26"/>
    </location>
</feature>
<dbReference type="SMR" id="A0A0D3AZH6"/>
<evidence type="ECO:0000313" key="3">
    <source>
        <dbReference type="EnsemblPlants" id="Bo3g002110.1"/>
    </source>
</evidence>
<name>A0A0D3AZH6_BRAOL</name>
<dbReference type="InterPro" id="IPR001810">
    <property type="entry name" value="F-box_dom"/>
</dbReference>
<proteinExistence type="predicted"/>
<dbReference type="SUPFAM" id="SSF81383">
    <property type="entry name" value="F-box domain"/>
    <property type="match status" value="1"/>
</dbReference>
<protein>
    <recommendedName>
        <fullName evidence="2">F-box domain-containing protein</fullName>
    </recommendedName>
</protein>
<dbReference type="AlphaFoldDB" id="A0A0D3AZH6"/>
<dbReference type="InterPro" id="IPR053781">
    <property type="entry name" value="F-box_AtFBL13-like"/>
</dbReference>
<keyword evidence="4" id="KW-1185">Reference proteome</keyword>
<dbReference type="Gramene" id="Bo3g002110.1">
    <property type="protein sequence ID" value="Bo3g002110.1"/>
    <property type="gene ID" value="Bo3g002110"/>
</dbReference>
<dbReference type="OMA" id="CNTIPEM"/>
<evidence type="ECO:0000256" key="1">
    <source>
        <dbReference type="SAM" id="MobiDB-lite"/>
    </source>
</evidence>
<evidence type="ECO:0000313" key="4">
    <source>
        <dbReference type="Proteomes" id="UP000032141"/>
    </source>
</evidence>
<dbReference type="HOGENOM" id="CLU_010721_5_0_1"/>
<dbReference type="Gene3D" id="1.20.1280.50">
    <property type="match status" value="1"/>
</dbReference>
<reference evidence="3" key="2">
    <citation type="submission" date="2015-03" db="UniProtKB">
        <authorList>
            <consortium name="EnsemblPlants"/>
        </authorList>
    </citation>
    <scope>IDENTIFICATION</scope>
</reference>
<feature type="domain" description="F-box" evidence="2">
    <location>
        <begin position="29"/>
        <end position="77"/>
    </location>
</feature>
<evidence type="ECO:0000259" key="2">
    <source>
        <dbReference type="PROSITE" id="PS50181"/>
    </source>
</evidence>
<dbReference type="InterPro" id="IPR036047">
    <property type="entry name" value="F-box-like_dom_sf"/>
</dbReference>
<dbReference type="SMART" id="SM00256">
    <property type="entry name" value="FBOX"/>
    <property type="match status" value="1"/>
</dbReference>
<dbReference type="InterPro" id="IPR044997">
    <property type="entry name" value="F-box_plant"/>
</dbReference>
<dbReference type="EnsemblPlants" id="Bo3g002110.1">
    <property type="protein sequence ID" value="Bo3g002110.1"/>
    <property type="gene ID" value="Bo3g002110"/>
</dbReference>
<dbReference type="PROSITE" id="PS50181">
    <property type="entry name" value="FBOX"/>
    <property type="match status" value="1"/>
</dbReference>
<organism evidence="3 4">
    <name type="scientific">Brassica oleracea var. oleracea</name>
    <dbReference type="NCBI Taxonomy" id="109376"/>
    <lineage>
        <taxon>Eukaryota</taxon>
        <taxon>Viridiplantae</taxon>
        <taxon>Streptophyta</taxon>
        <taxon>Embryophyta</taxon>
        <taxon>Tracheophyta</taxon>
        <taxon>Spermatophyta</taxon>
        <taxon>Magnoliopsida</taxon>
        <taxon>eudicotyledons</taxon>
        <taxon>Gunneridae</taxon>
        <taxon>Pentapetalae</taxon>
        <taxon>rosids</taxon>
        <taxon>malvids</taxon>
        <taxon>Brassicales</taxon>
        <taxon>Brassicaceae</taxon>
        <taxon>Brassiceae</taxon>
        <taxon>Brassica</taxon>
    </lineage>
</organism>
<reference evidence="3 4" key="1">
    <citation type="journal article" date="2014" name="Genome Biol.">
        <title>Transcriptome and methylome profiling reveals relics of genome dominance in the mesopolyploid Brassica oleracea.</title>
        <authorList>
            <person name="Parkin I.A."/>
            <person name="Koh C."/>
            <person name="Tang H."/>
            <person name="Robinson S.J."/>
            <person name="Kagale S."/>
            <person name="Clarke W.E."/>
            <person name="Town C.D."/>
            <person name="Nixon J."/>
            <person name="Krishnakumar V."/>
            <person name="Bidwell S.L."/>
            <person name="Denoeud F."/>
            <person name="Belcram H."/>
            <person name="Links M.G."/>
            <person name="Just J."/>
            <person name="Clarke C."/>
            <person name="Bender T."/>
            <person name="Huebert T."/>
            <person name="Mason A.S."/>
            <person name="Pires J.C."/>
            <person name="Barker G."/>
            <person name="Moore J."/>
            <person name="Walley P.G."/>
            <person name="Manoli S."/>
            <person name="Batley J."/>
            <person name="Edwards D."/>
            <person name="Nelson M.N."/>
            <person name="Wang X."/>
            <person name="Paterson A.H."/>
            <person name="King G."/>
            <person name="Bancroft I."/>
            <person name="Chalhoub B."/>
            <person name="Sharpe A.G."/>
        </authorList>
    </citation>
    <scope>NUCLEOTIDE SEQUENCE</scope>
    <source>
        <strain evidence="3 4">cv. TO1000</strain>
    </source>
</reference>
<sequence length="499" mass="56786">MSDECRETAAVGNHSHRKIKQARDSTNGVDSISSLPDVILQHIFSQIPTKYAIRTSVLSKRWKHILSSPKITSFRLSISTTEAKPKQIDSLIEFAVSRSTEKLSLEFRHAYAVAYRFPEACAKILSGSPLLECLTLFCYKLERLDLSECLMLKRLDVECWEQMLRIVAPRIGFLRRLGFLYDDFGDPETGLADSLQVLILETLEKLQNVEKLTLCGALCLQILSLAVVCGVPFPIFKKMEALTLETAIYPSIVPGVAKLLQNSPRLEKIKLDTVDCKMLEETRLTNYLYWKGLETRGCWKPKDLDCPSLSEPGLMSSVMKFLMKTSGDAWHKILSLAELRGVPFPTLKVVQTLTLYTMFARSVIPGIAKLLQNSPGLNKLIVHATEPMLRKDWDLDQKKDLDMEKYLDSQGLNLDQCWRSKCDGFPSSSDFRFKDATWYLEVVASFIEMVPKNIETLETLAVVFQHVRCYDDPTWFEELLQMIPALSNNNNVSIVLRRR</sequence>
<dbReference type="Pfam" id="PF00646">
    <property type="entry name" value="F-box"/>
    <property type="match status" value="1"/>
</dbReference>
<dbReference type="CDD" id="cd22160">
    <property type="entry name" value="F-box_AtFBL13-like"/>
    <property type="match status" value="1"/>
</dbReference>
<accession>A0A0D3AZH6</accession>
<dbReference type="PANTHER" id="PTHR32153">
    <property type="entry name" value="OJ000223_09.16 PROTEIN"/>
    <property type="match status" value="1"/>
</dbReference>
<dbReference type="Proteomes" id="UP000032141">
    <property type="component" value="Chromosome C3"/>
</dbReference>